<feature type="transmembrane region" description="Helical" evidence="7">
    <location>
        <begin position="158"/>
        <end position="176"/>
    </location>
</feature>
<evidence type="ECO:0000256" key="7">
    <source>
        <dbReference type="SAM" id="Phobius"/>
    </source>
</evidence>
<dbReference type="Gene3D" id="1.20.1560.10">
    <property type="entry name" value="ABC transporter type 1, transmembrane domain"/>
    <property type="match status" value="1"/>
</dbReference>
<name>A0A5S4H592_9ACTN</name>
<comment type="subcellular location">
    <subcellularLocation>
        <location evidence="1">Cell membrane</location>
        <topology evidence="1">Multi-pass membrane protein</topology>
    </subcellularLocation>
</comment>
<sequence length="537" mass="55507">MRATEPRLPRDVPGVRRFLAAAGVLAACSAALTIAQAVLFAHIVAAGFLGHRGVRDVAPALVCFAAAGAARAAIGWTRETGARTAASRMVRELRGRVLGRVVRARPGSVPSGEAVTVTTEGVEALEGYVARFLPQLATAALAPPMILVWVAFQDVLSAVVMAVTLPLIPLFGALIGRSTSARTRERWRALALMSGHFLDVVNGLTTLRAHRRGAAQAAAIAATTDRYRRDTMRVLRIAFLSALVLELAATLGTALVAVGIGLRLASGGLELEAGLAVLVLAPELYGPLRALAAEFHAAADGLTASRRLSALLALPPAVPVPARPRPAGFGVVRLADVTAGYDGPPVLAGLSAEIRPETRTVLVGDSGAGKSTLLALLMRFVEPSSGLITVDGTDLAAFDPDEWRRQVAWLPQRPRLRPGPVLEAITPAEPGGLNPVAAAELAGAGALLHRTVGEAGAGLSAGELRRLALARALARPAPLLLLDEPTAHLDAAAARHVTDAVLSLRGRTVVVATHDARLASGADQVIDVTGARAGILA</sequence>
<dbReference type="RefSeq" id="WP_138636398.1">
    <property type="nucleotide sequence ID" value="NZ_VCKZ01000065.1"/>
</dbReference>
<keyword evidence="4" id="KW-0067">ATP-binding</keyword>
<keyword evidence="2 7" id="KW-0812">Transmembrane</keyword>
<dbReference type="Proteomes" id="UP000305238">
    <property type="component" value="Unassembled WGS sequence"/>
</dbReference>
<dbReference type="InterPro" id="IPR017871">
    <property type="entry name" value="ABC_transporter-like_CS"/>
</dbReference>
<dbReference type="InterPro" id="IPR014216">
    <property type="entry name" value="ABC_transptr_CydD"/>
</dbReference>
<keyword evidence="11" id="KW-1185">Reference proteome</keyword>
<dbReference type="PROSITE" id="PS00211">
    <property type="entry name" value="ABC_TRANSPORTER_1"/>
    <property type="match status" value="1"/>
</dbReference>
<dbReference type="PANTHER" id="PTHR24221">
    <property type="entry name" value="ATP-BINDING CASSETTE SUB-FAMILY B"/>
    <property type="match status" value="1"/>
</dbReference>
<dbReference type="SMART" id="SM00382">
    <property type="entry name" value="AAA"/>
    <property type="match status" value="1"/>
</dbReference>
<dbReference type="GO" id="GO:0005524">
    <property type="term" value="F:ATP binding"/>
    <property type="evidence" value="ECO:0007669"/>
    <property type="project" value="UniProtKB-KW"/>
</dbReference>
<evidence type="ECO:0000256" key="6">
    <source>
        <dbReference type="ARBA" id="ARBA00023136"/>
    </source>
</evidence>
<dbReference type="InterPro" id="IPR003593">
    <property type="entry name" value="AAA+_ATPase"/>
</dbReference>
<dbReference type="PROSITE" id="PS50893">
    <property type="entry name" value="ABC_TRANSPORTER_2"/>
    <property type="match status" value="1"/>
</dbReference>
<evidence type="ECO:0000256" key="2">
    <source>
        <dbReference type="ARBA" id="ARBA00022692"/>
    </source>
</evidence>
<evidence type="ECO:0000256" key="1">
    <source>
        <dbReference type="ARBA" id="ARBA00004651"/>
    </source>
</evidence>
<dbReference type="Pfam" id="PF00664">
    <property type="entry name" value="ABC_membrane"/>
    <property type="match status" value="1"/>
</dbReference>
<evidence type="ECO:0000256" key="5">
    <source>
        <dbReference type="ARBA" id="ARBA00022989"/>
    </source>
</evidence>
<evidence type="ECO:0000313" key="11">
    <source>
        <dbReference type="Proteomes" id="UP000305238"/>
    </source>
</evidence>
<comment type="caution">
    <text evidence="10">The sequence shown here is derived from an EMBL/GenBank/DDBJ whole genome shotgun (WGS) entry which is preliminary data.</text>
</comment>
<evidence type="ECO:0000259" key="9">
    <source>
        <dbReference type="PROSITE" id="PS50929"/>
    </source>
</evidence>
<organism evidence="10 11">
    <name type="scientific">Actinomadura geliboluensis</name>
    <dbReference type="NCBI Taxonomy" id="882440"/>
    <lineage>
        <taxon>Bacteria</taxon>
        <taxon>Bacillati</taxon>
        <taxon>Actinomycetota</taxon>
        <taxon>Actinomycetes</taxon>
        <taxon>Streptosporangiales</taxon>
        <taxon>Thermomonosporaceae</taxon>
        <taxon>Actinomadura</taxon>
    </lineage>
</organism>
<accession>A0A5S4H592</accession>
<feature type="transmembrane region" description="Helical" evidence="7">
    <location>
        <begin position="57"/>
        <end position="74"/>
    </location>
</feature>
<dbReference type="AlphaFoldDB" id="A0A5S4H592"/>
<dbReference type="InterPro" id="IPR039421">
    <property type="entry name" value="Type_1_exporter"/>
</dbReference>
<dbReference type="Gene3D" id="3.40.50.300">
    <property type="entry name" value="P-loop containing nucleotide triphosphate hydrolases"/>
    <property type="match status" value="1"/>
</dbReference>
<feature type="transmembrane region" description="Helical" evidence="7">
    <location>
        <begin position="21"/>
        <end position="45"/>
    </location>
</feature>
<dbReference type="OrthoDB" id="9806127at2"/>
<dbReference type="InterPro" id="IPR003439">
    <property type="entry name" value="ABC_transporter-like_ATP-bd"/>
</dbReference>
<reference evidence="10 11" key="1">
    <citation type="submission" date="2019-05" db="EMBL/GenBank/DDBJ databases">
        <title>Draft genome sequence of Actinomadura geliboluensis A8036.</title>
        <authorList>
            <person name="Saricaoglu S."/>
            <person name="Isik K."/>
        </authorList>
    </citation>
    <scope>NUCLEOTIDE SEQUENCE [LARGE SCALE GENOMIC DNA]</scope>
    <source>
        <strain evidence="10 11">A8036</strain>
    </source>
</reference>
<feature type="domain" description="ABC transmembrane type-1" evidence="9">
    <location>
        <begin position="20"/>
        <end position="300"/>
    </location>
</feature>
<evidence type="ECO:0000256" key="3">
    <source>
        <dbReference type="ARBA" id="ARBA00022741"/>
    </source>
</evidence>
<keyword evidence="5 7" id="KW-1133">Transmembrane helix</keyword>
<protein>
    <submittedName>
        <fullName evidence="10">Thiol reductant ABC exporter subunit CydD</fullName>
    </submittedName>
</protein>
<keyword evidence="3" id="KW-0547">Nucleotide-binding</keyword>
<feature type="transmembrane region" description="Helical" evidence="7">
    <location>
        <begin position="132"/>
        <end position="152"/>
    </location>
</feature>
<evidence type="ECO:0000313" key="10">
    <source>
        <dbReference type="EMBL" id="TMR40189.1"/>
    </source>
</evidence>
<dbReference type="NCBIfam" id="TIGR02857">
    <property type="entry name" value="CydD"/>
    <property type="match status" value="1"/>
</dbReference>
<keyword evidence="6 7" id="KW-0472">Membrane</keyword>
<feature type="domain" description="ABC transporter" evidence="8">
    <location>
        <begin position="332"/>
        <end position="537"/>
    </location>
</feature>
<dbReference type="CDD" id="cd18584">
    <property type="entry name" value="ABC_6TM_AarD_CydD"/>
    <property type="match status" value="1"/>
</dbReference>
<dbReference type="GO" id="GO:0005886">
    <property type="term" value="C:plasma membrane"/>
    <property type="evidence" value="ECO:0007669"/>
    <property type="project" value="UniProtKB-SubCell"/>
</dbReference>
<dbReference type="GO" id="GO:0140359">
    <property type="term" value="F:ABC-type transporter activity"/>
    <property type="evidence" value="ECO:0007669"/>
    <property type="project" value="InterPro"/>
</dbReference>
<evidence type="ECO:0000259" key="8">
    <source>
        <dbReference type="PROSITE" id="PS50893"/>
    </source>
</evidence>
<dbReference type="SUPFAM" id="SSF90123">
    <property type="entry name" value="ABC transporter transmembrane region"/>
    <property type="match status" value="1"/>
</dbReference>
<dbReference type="GO" id="GO:0042883">
    <property type="term" value="P:cysteine transport"/>
    <property type="evidence" value="ECO:0007669"/>
    <property type="project" value="InterPro"/>
</dbReference>
<dbReference type="InterPro" id="IPR011527">
    <property type="entry name" value="ABC1_TM_dom"/>
</dbReference>
<dbReference type="InterPro" id="IPR036640">
    <property type="entry name" value="ABC1_TM_sf"/>
</dbReference>
<dbReference type="Pfam" id="PF00005">
    <property type="entry name" value="ABC_tran"/>
    <property type="match status" value="1"/>
</dbReference>
<dbReference type="SUPFAM" id="SSF52540">
    <property type="entry name" value="P-loop containing nucleoside triphosphate hydrolases"/>
    <property type="match status" value="1"/>
</dbReference>
<proteinExistence type="predicted"/>
<dbReference type="PANTHER" id="PTHR24221:SF590">
    <property type="entry name" value="COMPONENT LINKED WITH THE ASSEMBLY OF CYTOCHROME' TRANSPORT TRANSMEMBRANE ATP-BINDING PROTEIN ABC TRANSPORTER CYDD-RELATED"/>
    <property type="match status" value="1"/>
</dbReference>
<dbReference type="EMBL" id="VCKZ01000065">
    <property type="protein sequence ID" value="TMR40189.1"/>
    <property type="molecule type" value="Genomic_DNA"/>
</dbReference>
<dbReference type="PROSITE" id="PS51257">
    <property type="entry name" value="PROKAR_LIPOPROTEIN"/>
    <property type="match status" value="1"/>
</dbReference>
<dbReference type="PROSITE" id="PS50929">
    <property type="entry name" value="ABC_TM1F"/>
    <property type="match status" value="1"/>
</dbReference>
<feature type="transmembrane region" description="Helical" evidence="7">
    <location>
        <begin position="237"/>
        <end position="262"/>
    </location>
</feature>
<dbReference type="InterPro" id="IPR027417">
    <property type="entry name" value="P-loop_NTPase"/>
</dbReference>
<dbReference type="GO" id="GO:0016887">
    <property type="term" value="F:ATP hydrolysis activity"/>
    <property type="evidence" value="ECO:0007669"/>
    <property type="project" value="InterPro"/>
</dbReference>
<evidence type="ECO:0000256" key="4">
    <source>
        <dbReference type="ARBA" id="ARBA00022840"/>
    </source>
</evidence>
<gene>
    <name evidence="10" type="primary">cydD</name>
    <name evidence="10" type="ORF">ETD96_12025</name>
</gene>